<dbReference type="FunFam" id="3.30.160.60:FF:000340">
    <property type="entry name" value="zinc finger protein 473 isoform X1"/>
    <property type="match status" value="1"/>
</dbReference>
<dbReference type="GO" id="GO:0008270">
    <property type="term" value="F:zinc ion binding"/>
    <property type="evidence" value="ECO:0007669"/>
    <property type="project" value="UniProtKB-KW"/>
</dbReference>
<reference evidence="11 12" key="1">
    <citation type="journal article" date="2013" name="Nat. Genet.">
        <title>The genome of the hydatid tapeworm Echinococcus granulosus.</title>
        <authorList>
            <person name="Zheng H."/>
            <person name="Zhang W."/>
            <person name="Zhang L."/>
            <person name="Zhang Z."/>
            <person name="Li J."/>
            <person name="Lu G."/>
            <person name="Zhu Y."/>
            <person name="Wang Y."/>
            <person name="Huang Y."/>
            <person name="Liu J."/>
            <person name="Kang H."/>
            <person name="Chen J."/>
            <person name="Wang L."/>
            <person name="Chen A."/>
            <person name="Yu S."/>
            <person name="Gao Z."/>
            <person name="Jin L."/>
            <person name="Gu W."/>
            <person name="Wang Z."/>
            <person name="Zhao L."/>
            <person name="Shi B."/>
            <person name="Wen H."/>
            <person name="Lin R."/>
            <person name="Jones M.K."/>
            <person name="Brejova B."/>
            <person name="Vinar T."/>
            <person name="Zhao G."/>
            <person name="McManus D.P."/>
            <person name="Chen Z."/>
            <person name="Zhou Y."/>
            <person name="Wang S."/>
        </authorList>
    </citation>
    <scope>NUCLEOTIDE SEQUENCE [LARGE SCALE GENOMIC DNA]</scope>
</reference>
<keyword evidence="7" id="KW-0539">Nucleus</keyword>
<accession>W6U1D6</accession>
<evidence type="ECO:0000256" key="1">
    <source>
        <dbReference type="ARBA" id="ARBA00004123"/>
    </source>
</evidence>
<dbReference type="KEGG" id="egl:EGR_10207"/>
<dbReference type="GO" id="GO:0000977">
    <property type="term" value="F:RNA polymerase II transcription regulatory region sequence-specific DNA binding"/>
    <property type="evidence" value="ECO:0007669"/>
    <property type="project" value="TreeGrafter"/>
</dbReference>
<gene>
    <name evidence="11" type="ORF">EGR_10207</name>
</gene>
<dbReference type="Pfam" id="PF00096">
    <property type="entry name" value="zf-C2H2"/>
    <property type="match status" value="1"/>
</dbReference>
<name>W6U1D6_ECHGR</name>
<dbReference type="Gene3D" id="3.30.160.60">
    <property type="entry name" value="Classic Zinc Finger"/>
    <property type="match status" value="4"/>
</dbReference>
<evidence type="ECO:0000256" key="7">
    <source>
        <dbReference type="ARBA" id="ARBA00023242"/>
    </source>
</evidence>
<dbReference type="SUPFAM" id="SSF57667">
    <property type="entry name" value="beta-beta-alpha zinc fingers"/>
    <property type="match status" value="2"/>
</dbReference>
<protein>
    <submittedName>
        <fullName evidence="11">Zinc finger protein</fullName>
    </submittedName>
</protein>
<dbReference type="OrthoDB" id="3437960at2759"/>
<dbReference type="PANTHER" id="PTHR24381:SF390">
    <property type="entry name" value="ZINC FINGER PROTEIN 37 HOMOLOG"/>
    <property type="match status" value="1"/>
</dbReference>
<evidence type="ECO:0000259" key="10">
    <source>
        <dbReference type="PROSITE" id="PS50157"/>
    </source>
</evidence>
<feature type="domain" description="C2H2-type" evidence="10">
    <location>
        <begin position="512"/>
        <end position="540"/>
    </location>
</feature>
<feature type="domain" description="C2H2-type" evidence="10">
    <location>
        <begin position="484"/>
        <end position="512"/>
    </location>
</feature>
<keyword evidence="2" id="KW-0479">Metal-binding</keyword>
<evidence type="ECO:0000256" key="9">
    <source>
        <dbReference type="SAM" id="MobiDB-lite"/>
    </source>
</evidence>
<dbReference type="GO" id="GO:0005634">
    <property type="term" value="C:nucleus"/>
    <property type="evidence" value="ECO:0007669"/>
    <property type="project" value="UniProtKB-SubCell"/>
</dbReference>
<dbReference type="PANTHER" id="PTHR24381">
    <property type="entry name" value="ZINC FINGER PROTEIN"/>
    <property type="match status" value="1"/>
</dbReference>
<dbReference type="AlphaFoldDB" id="W6U1D6"/>
<keyword evidence="6" id="KW-0238">DNA-binding</keyword>
<dbReference type="RefSeq" id="XP_024346121.1">
    <property type="nucleotide sequence ID" value="XM_024499456.1"/>
</dbReference>
<evidence type="ECO:0000256" key="5">
    <source>
        <dbReference type="ARBA" id="ARBA00022833"/>
    </source>
</evidence>
<keyword evidence="3" id="KW-0677">Repeat</keyword>
<dbReference type="STRING" id="6210.W6U1D6"/>
<keyword evidence="12" id="KW-1185">Reference proteome</keyword>
<dbReference type="InterPro" id="IPR013087">
    <property type="entry name" value="Znf_C2H2_type"/>
</dbReference>
<dbReference type="PROSITE" id="PS00028">
    <property type="entry name" value="ZINC_FINGER_C2H2_1"/>
    <property type="match status" value="3"/>
</dbReference>
<comment type="caution">
    <text evidence="11">The sequence shown here is derived from an EMBL/GenBank/DDBJ whole genome shotgun (WGS) entry which is preliminary data.</text>
</comment>
<dbReference type="GO" id="GO:0000981">
    <property type="term" value="F:DNA-binding transcription factor activity, RNA polymerase II-specific"/>
    <property type="evidence" value="ECO:0007669"/>
    <property type="project" value="TreeGrafter"/>
</dbReference>
<comment type="subcellular location">
    <subcellularLocation>
        <location evidence="1">Nucleus</location>
    </subcellularLocation>
</comment>
<keyword evidence="4 8" id="KW-0863">Zinc-finger</keyword>
<dbReference type="CTD" id="36345922"/>
<evidence type="ECO:0000256" key="6">
    <source>
        <dbReference type="ARBA" id="ARBA00023125"/>
    </source>
</evidence>
<feature type="domain" description="C2H2-type" evidence="10">
    <location>
        <begin position="541"/>
        <end position="569"/>
    </location>
</feature>
<dbReference type="PROSITE" id="PS50157">
    <property type="entry name" value="ZINC_FINGER_C2H2_2"/>
    <property type="match status" value="3"/>
</dbReference>
<feature type="region of interest" description="Disordered" evidence="9">
    <location>
        <begin position="205"/>
        <end position="224"/>
    </location>
</feature>
<evidence type="ECO:0000256" key="3">
    <source>
        <dbReference type="ARBA" id="ARBA00022737"/>
    </source>
</evidence>
<evidence type="ECO:0000256" key="2">
    <source>
        <dbReference type="ARBA" id="ARBA00022723"/>
    </source>
</evidence>
<evidence type="ECO:0000256" key="4">
    <source>
        <dbReference type="ARBA" id="ARBA00022771"/>
    </source>
</evidence>
<dbReference type="Proteomes" id="UP000019149">
    <property type="component" value="Unassembled WGS sequence"/>
</dbReference>
<sequence length="643" mass="72789">MERQVFYVNSESSEICEIIEYVSSKLQNAKSRPVNVGTEIAMLTAQLKAFPLKDVISSLPGKIFARRFSVIEDEENIFSVHYSRSSGKGVYTFIRNLYAHFDNMRFIQCSFHVTVYHSLGATNMERNAAKVVADAPVLDPHDNPTFSLLLQYHHHDRHPEIANGFPSTFAPTYHGITLSARVDHRIFDRVSLTVVRTQDIVDERSVKAAPENEGATADDSATTTASSLVSEIGGGLEKVWLVMHVIRAAAFSTPQQPTSTTAAAEVQTLLQAPSMPLEVDEASVVEDSPLQATHVQVSEELEAAYHRRIESAVTIQTASAVKAVEFAEVEQSLKWARANAVKLEAHEMETEGVIQEHSTLLEAPEWKLATSKLGSVSVSAIIRTTKHLYCNECSFELLTSFMLVGYRCRQFLARQKELMAWRLTLRRWVVDPQIATAAATSTVTMGDDGNGGIDETMRGRPANACTMARAPNAPPTHGIYEDPYQCRRCGKSFSQRSYLSRHREISHQRRSFKCQYCKQTFLQRSVLNRHVSDVHEKKRPFICQHCGKFFSRQCDVNKHISAFHEKRRPSTYQQCKKSSSHRGTLNRHISEVHEKEKPFTCLNYGKFFSLRIHLNRHTFGVHEKRKCKYQHSLSREMDFPGHK</sequence>
<feature type="compositionally biased region" description="Low complexity" evidence="9">
    <location>
        <begin position="215"/>
        <end position="224"/>
    </location>
</feature>
<dbReference type="GeneID" id="36345922"/>
<organism evidence="11 12">
    <name type="scientific">Echinococcus granulosus</name>
    <name type="common">Hydatid tapeworm</name>
    <dbReference type="NCBI Taxonomy" id="6210"/>
    <lineage>
        <taxon>Eukaryota</taxon>
        <taxon>Metazoa</taxon>
        <taxon>Spiralia</taxon>
        <taxon>Lophotrochozoa</taxon>
        <taxon>Platyhelminthes</taxon>
        <taxon>Cestoda</taxon>
        <taxon>Eucestoda</taxon>
        <taxon>Cyclophyllidea</taxon>
        <taxon>Taeniidae</taxon>
        <taxon>Echinococcus</taxon>
        <taxon>Echinococcus granulosus group</taxon>
    </lineage>
</organism>
<evidence type="ECO:0000313" key="11">
    <source>
        <dbReference type="EMBL" id="EUB54925.1"/>
    </source>
</evidence>
<evidence type="ECO:0000256" key="8">
    <source>
        <dbReference type="PROSITE-ProRule" id="PRU00042"/>
    </source>
</evidence>
<evidence type="ECO:0000313" key="12">
    <source>
        <dbReference type="Proteomes" id="UP000019149"/>
    </source>
</evidence>
<keyword evidence="5" id="KW-0862">Zinc</keyword>
<dbReference type="EMBL" id="APAU02000199">
    <property type="protein sequence ID" value="EUB54925.1"/>
    <property type="molecule type" value="Genomic_DNA"/>
</dbReference>
<dbReference type="InterPro" id="IPR036236">
    <property type="entry name" value="Znf_C2H2_sf"/>
</dbReference>
<proteinExistence type="predicted"/>
<dbReference type="SMART" id="SM00355">
    <property type="entry name" value="ZnF_C2H2"/>
    <property type="match status" value="5"/>
</dbReference>